<protein>
    <recommendedName>
        <fullName evidence="4">ATPase family AAA domain-containing protein</fullName>
    </recommendedName>
</protein>
<evidence type="ECO:0000256" key="1">
    <source>
        <dbReference type="SAM" id="Coils"/>
    </source>
</evidence>
<dbReference type="EMBL" id="CAJNIZ010044866">
    <property type="protein sequence ID" value="CAE7703675.1"/>
    <property type="molecule type" value="Genomic_DNA"/>
</dbReference>
<accession>A0A812X031</accession>
<dbReference type="OrthoDB" id="10548888at2759"/>
<sequence>VLAWWWVDASRLPARAEADRQAWRKQADEVQAEVLKAEQQKYEAALQAQTEEQKRHQHRLLVERKKALIKANESRHKAQELRKR</sequence>
<feature type="coiled-coil region" evidence="1">
    <location>
        <begin position="20"/>
        <end position="84"/>
    </location>
</feature>
<evidence type="ECO:0000313" key="2">
    <source>
        <dbReference type="EMBL" id="CAE7703675.1"/>
    </source>
</evidence>
<evidence type="ECO:0008006" key="4">
    <source>
        <dbReference type="Google" id="ProtNLM"/>
    </source>
</evidence>
<keyword evidence="1" id="KW-0175">Coiled coil</keyword>
<evidence type="ECO:0000313" key="3">
    <source>
        <dbReference type="Proteomes" id="UP000649617"/>
    </source>
</evidence>
<dbReference type="Proteomes" id="UP000649617">
    <property type="component" value="Unassembled WGS sequence"/>
</dbReference>
<name>A0A812X031_SYMPI</name>
<dbReference type="AlphaFoldDB" id="A0A812X031"/>
<comment type="caution">
    <text evidence="2">The sequence shown here is derived from an EMBL/GenBank/DDBJ whole genome shotgun (WGS) entry which is preliminary data.</text>
</comment>
<proteinExistence type="predicted"/>
<gene>
    <name evidence="2" type="ORF">SPIL2461_LOCUS19827</name>
</gene>
<feature type="non-terminal residue" evidence="2">
    <location>
        <position position="84"/>
    </location>
</feature>
<organism evidence="2 3">
    <name type="scientific">Symbiodinium pilosum</name>
    <name type="common">Dinoflagellate</name>
    <dbReference type="NCBI Taxonomy" id="2952"/>
    <lineage>
        <taxon>Eukaryota</taxon>
        <taxon>Sar</taxon>
        <taxon>Alveolata</taxon>
        <taxon>Dinophyceae</taxon>
        <taxon>Suessiales</taxon>
        <taxon>Symbiodiniaceae</taxon>
        <taxon>Symbiodinium</taxon>
    </lineage>
</organism>
<feature type="non-terminal residue" evidence="2">
    <location>
        <position position="1"/>
    </location>
</feature>
<keyword evidence="3" id="KW-1185">Reference proteome</keyword>
<reference evidence="2" key="1">
    <citation type="submission" date="2021-02" db="EMBL/GenBank/DDBJ databases">
        <authorList>
            <person name="Dougan E. K."/>
            <person name="Rhodes N."/>
            <person name="Thang M."/>
            <person name="Chan C."/>
        </authorList>
    </citation>
    <scope>NUCLEOTIDE SEQUENCE</scope>
</reference>